<dbReference type="AlphaFoldDB" id="A0A916Y5M9"/>
<evidence type="ECO:0000313" key="3">
    <source>
        <dbReference type="EMBL" id="GGD32110.1"/>
    </source>
</evidence>
<reference evidence="3 4" key="1">
    <citation type="journal article" date="2014" name="Int. J. Syst. Evol. Microbiol.">
        <title>Complete genome sequence of Corynebacterium casei LMG S-19264T (=DSM 44701T), isolated from a smear-ripened cheese.</title>
        <authorList>
            <consortium name="US DOE Joint Genome Institute (JGI-PGF)"/>
            <person name="Walter F."/>
            <person name="Albersmeier A."/>
            <person name="Kalinowski J."/>
            <person name="Ruckert C."/>
        </authorList>
    </citation>
    <scope>NUCLEOTIDE SEQUENCE [LARGE SCALE GENOMIC DNA]</scope>
    <source>
        <strain evidence="3 4">CGMCC 1.15358</strain>
    </source>
</reference>
<dbReference type="OrthoDB" id="7452714at2"/>
<keyword evidence="1" id="KW-1133">Transmembrane helix</keyword>
<comment type="caution">
    <text evidence="3">The sequence shown here is derived from an EMBL/GenBank/DDBJ whole genome shotgun (WGS) entry which is preliminary data.</text>
</comment>
<organism evidence="3 4">
    <name type="scientific">Croceicoccus pelagius</name>
    <dbReference type="NCBI Taxonomy" id="1703341"/>
    <lineage>
        <taxon>Bacteria</taxon>
        <taxon>Pseudomonadati</taxon>
        <taxon>Pseudomonadota</taxon>
        <taxon>Alphaproteobacteria</taxon>
        <taxon>Sphingomonadales</taxon>
        <taxon>Erythrobacteraceae</taxon>
        <taxon>Croceicoccus</taxon>
    </lineage>
</organism>
<evidence type="ECO:0000256" key="2">
    <source>
        <dbReference type="SAM" id="SignalP"/>
    </source>
</evidence>
<sequence>MNNIMKAMIGSTAAGAMALASASPAMARDRYDRDGIDAGDVIAGALIIGGIAAIASAASKDRDRDYYYDRDYRDGRYRDYDRHDRYGYNDRRNNARASVEQCVRAAERDARRSGFARAKVTDIRDVDRKNGGYRIKGRMAVDAGYRGGRYGRGWGSDYRGWNNSMQGWDSGKFTCDVRYGRVRDIDYSGIRGLR</sequence>
<feature type="signal peptide" evidence="2">
    <location>
        <begin position="1"/>
        <end position="27"/>
    </location>
</feature>
<keyword evidence="1" id="KW-0472">Membrane</keyword>
<name>A0A916Y5M9_9SPHN</name>
<keyword evidence="1" id="KW-0812">Transmembrane</keyword>
<evidence type="ECO:0000313" key="4">
    <source>
        <dbReference type="Proteomes" id="UP000598997"/>
    </source>
</evidence>
<keyword evidence="2" id="KW-0732">Signal</keyword>
<keyword evidence="4" id="KW-1185">Reference proteome</keyword>
<dbReference type="Proteomes" id="UP000598997">
    <property type="component" value="Unassembled WGS sequence"/>
</dbReference>
<proteinExistence type="predicted"/>
<feature type="chain" id="PRO_5038008964" evidence="2">
    <location>
        <begin position="28"/>
        <end position="194"/>
    </location>
</feature>
<protein>
    <submittedName>
        <fullName evidence="3">Uncharacterized protein</fullName>
    </submittedName>
</protein>
<accession>A0A916Y5M9</accession>
<evidence type="ECO:0000256" key="1">
    <source>
        <dbReference type="SAM" id="Phobius"/>
    </source>
</evidence>
<dbReference type="RefSeq" id="WP_066765623.1">
    <property type="nucleotide sequence ID" value="NZ_BMIO01000001.1"/>
</dbReference>
<gene>
    <name evidence="3" type="ORF">GCM10010989_02670</name>
</gene>
<dbReference type="EMBL" id="BMIO01000001">
    <property type="protein sequence ID" value="GGD32110.1"/>
    <property type="molecule type" value="Genomic_DNA"/>
</dbReference>
<feature type="transmembrane region" description="Helical" evidence="1">
    <location>
        <begin position="37"/>
        <end position="58"/>
    </location>
</feature>